<evidence type="ECO:0000256" key="1">
    <source>
        <dbReference type="ARBA" id="ARBA00023002"/>
    </source>
</evidence>
<sequence length="357" mass="37997">MTVQLRDADVIVVGGGQAGLAVGYYLRRAGVDFLILDDQPAPGGAWQHMWPSLRLFSPASYSSLAGWMMPPTGDDRFPDAAHVVDYLTRYEKRYDLPVVRPIRVSSVSLGAGGRFAVHTDAGSAASRGVVSATGTWSRPHVPAVPGRDTFRGRQLHTVDYDGPEPFAGQRVVVVGGGNSGAQILAELTTVAETLWITQRPPRFLPDDVDGRVLFQLASRRFAARRDGVDDPGSGIRGLGDIVMVPPVREARDRGSLVAEPPPSAFTPTGLEWPNGRPTDVDAVVWCTGFRPALDHLEPLGLRGRIATTGAAGTRSADVPGLYLVGYGDWTGPASATLVGAARTARDTVRELADAIVS</sequence>
<accession>A0A4V2YSL6</accession>
<dbReference type="EMBL" id="SMLB01000012">
    <property type="protein sequence ID" value="TDD69857.1"/>
    <property type="molecule type" value="Genomic_DNA"/>
</dbReference>
<evidence type="ECO:0000313" key="4">
    <source>
        <dbReference type="Proteomes" id="UP000295217"/>
    </source>
</evidence>
<dbReference type="PANTHER" id="PTHR43539">
    <property type="entry name" value="FLAVIN-BINDING MONOOXYGENASE-LIKE PROTEIN (AFU_ORTHOLOGUE AFUA_4G09220)"/>
    <property type="match status" value="1"/>
</dbReference>
<reference evidence="3 4" key="1">
    <citation type="submission" date="2019-02" db="EMBL/GenBank/DDBJ databases">
        <title>Draft genome sequences of novel Actinobacteria.</title>
        <authorList>
            <person name="Sahin N."/>
            <person name="Ay H."/>
            <person name="Saygin H."/>
        </authorList>
    </citation>
    <scope>NUCLEOTIDE SEQUENCE [LARGE SCALE GENOMIC DNA]</scope>
    <source>
        <strain evidence="3 4">8K307</strain>
    </source>
</reference>
<dbReference type="GO" id="GO:0004497">
    <property type="term" value="F:monooxygenase activity"/>
    <property type="evidence" value="ECO:0007669"/>
    <property type="project" value="TreeGrafter"/>
</dbReference>
<dbReference type="PANTHER" id="PTHR43539:SF78">
    <property type="entry name" value="FLAVIN-CONTAINING MONOOXYGENASE"/>
    <property type="match status" value="1"/>
</dbReference>
<dbReference type="PRINTS" id="PR00368">
    <property type="entry name" value="FADPNR"/>
</dbReference>
<dbReference type="Gene3D" id="3.50.50.60">
    <property type="entry name" value="FAD/NAD(P)-binding domain"/>
    <property type="match status" value="1"/>
</dbReference>
<protein>
    <submittedName>
        <fullName evidence="3">NAD(P)/FAD-dependent oxidoreductase</fullName>
    </submittedName>
</protein>
<dbReference type="GO" id="GO:0050660">
    <property type="term" value="F:flavin adenine dinucleotide binding"/>
    <property type="evidence" value="ECO:0007669"/>
    <property type="project" value="TreeGrafter"/>
</dbReference>
<keyword evidence="4" id="KW-1185">Reference proteome</keyword>
<dbReference type="PRINTS" id="PR00469">
    <property type="entry name" value="PNDRDTASEII"/>
</dbReference>
<organism evidence="3 4">
    <name type="scientific">Jiangella aurantiaca</name>
    <dbReference type="NCBI Taxonomy" id="2530373"/>
    <lineage>
        <taxon>Bacteria</taxon>
        <taxon>Bacillati</taxon>
        <taxon>Actinomycetota</taxon>
        <taxon>Actinomycetes</taxon>
        <taxon>Jiangellales</taxon>
        <taxon>Jiangellaceae</taxon>
        <taxon>Jiangella</taxon>
    </lineage>
</organism>
<gene>
    <name evidence="3" type="ORF">E1262_11320</name>
</gene>
<dbReference type="OrthoDB" id="4328825at2"/>
<dbReference type="Proteomes" id="UP000295217">
    <property type="component" value="Unassembled WGS sequence"/>
</dbReference>
<dbReference type="SUPFAM" id="SSF51905">
    <property type="entry name" value="FAD/NAD(P)-binding domain"/>
    <property type="match status" value="2"/>
</dbReference>
<evidence type="ECO:0000256" key="2">
    <source>
        <dbReference type="SAM" id="MobiDB-lite"/>
    </source>
</evidence>
<dbReference type="Pfam" id="PF13738">
    <property type="entry name" value="Pyr_redox_3"/>
    <property type="match status" value="1"/>
</dbReference>
<evidence type="ECO:0000313" key="3">
    <source>
        <dbReference type="EMBL" id="TDD69857.1"/>
    </source>
</evidence>
<keyword evidence="1" id="KW-0560">Oxidoreductase</keyword>
<name>A0A4V2YSL6_9ACTN</name>
<dbReference type="AlphaFoldDB" id="A0A4V2YSL6"/>
<feature type="region of interest" description="Disordered" evidence="2">
    <location>
        <begin position="252"/>
        <end position="272"/>
    </location>
</feature>
<proteinExistence type="predicted"/>
<dbReference type="NCBIfam" id="NF040505">
    <property type="entry name" value="ArsO_flavin_mono"/>
    <property type="match status" value="1"/>
</dbReference>
<dbReference type="InterPro" id="IPR050982">
    <property type="entry name" value="Auxin_biosynth/cation_transpt"/>
</dbReference>
<comment type="caution">
    <text evidence="3">The sequence shown here is derived from an EMBL/GenBank/DDBJ whole genome shotgun (WGS) entry which is preliminary data.</text>
</comment>
<dbReference type="InterPro" id="IPR036188">
    <property type="entry name" value="FAD/NAD-bd_sf"/>
</dbReference>
<dbReference type="RefSeq" id="WP_132103237.1">
    <property type="nucleotide sequence ID" value="NZ_SMLB01000012.1"/>
</dbReference>